<dbReference type="InterPro" id="IPR006566">
    <property type="entry name" value="FBD"/>
</dbReference>
<dbReference type="InterPro" id="IPR053781">
    <property type="entry name" value="F-box_AtFBL13-like"/>
</dbReference>
<dbReference type="Pfam" id="PF00646">
    <property type="entry name" value="F-box"/>
    <property type="match status" value="3"/>
</dbReference>
<dbReference type="SUPFAM" id="SSF52047">
    <property type="entry name" value="RNI-like"/>
    <property type="match status" value="2"/>
</dbReference>
<proteinExistence type="predicted"/>
<dbReference type="CDD" id="cd22160">
    <property type="entry name" value="F-box_AtFBL13-like"/>
    <property type="match status" value="3"/>
</dbReference>
<evidence type="ECO:0000313" key="4">
    <source>
        <dbReference type="Proteomes" id="UP000712281"/>
    </source>
</evidence>
<feature type="domain" description="FBD" evidence="2">
    <location>
        <begin position="903"/>
        <end position="975"/>
    </location>
</feature>
<gene>
    <name evidence="3" type="ORF">F2Q68_00000767</name>
</gene>
<protein>
    <recommendedName>
        <fullName evidence="5">F-box domain-containing protein</fullName>
    </recommendedName>
</protein>
<feature type="domain" description="F-box" evidence="1">
    <location>
        <begin position="20"/>
        <end position="60"/>
    </location>
</feature>
<dbReference type="InterPro" id="IPR001810">
    <property type="entry name" value="F-box_dom"/>
</dbReference>
<feature type="domain" description="F-box" evidence="1">
    <location>
        <begin position="576"/>
        <end position="616"/>
    </location>
</feature>
<dbReference type="Pfam" id="PF08387">
    <property type="entry name" value="FBD"/>
    <property type="match status" value="2"/>
</dbReference>
<name>A0A8S9JHU2_BRACR</name>
<dbReference type="PANTHER" id="PTHR31900">
    <property type="entry name" value="F-BOX/RNI SUPERFAMILY PROTEIN-RELATED"/>
    <property type="match status" value="1"/>
</dbReference>
<dbReference type="SUPFAM" id="SSF81383">
    <property type="entry name" value="F-box domain"/>
    <property type="match status" value="3"/>
</dbReference>
<evidence type="ECO:0000313" key="3">
    <source>
        <dbReference type="EMBL" id="KAF2581605.1"/>
    </source>
</evidence>
<dbReference type="InterPro" id="IPR036047">
    <property type="entry name" value="F-box-like_dom_sf"/>
</dbReference>
<feature type="domain" description="F-box" evidence="1">
    <location>
        <begin position="409"/>
        <end position="449"/>
    </location>
</feature>
<dbReference type="InterPro" id="IPR032675">
    <property type="entry name" value="LRR_dom_sf"/>
</dbReference>
<feature type="domain" description="FBD" evidence="2">
    <location>
        <begin position="294"/>
        <end position="366"/>
    </location>
</feature>
<dbReference type="Pfam" id="PF24758">
    <property type="entry name" value="LRR_At5g56370"/>
    <property type="match status" value="2"/>
</dbReference>
<dbReference type="Proteomes" id="UP000712281">
    <property type="component" value="Unassembled WGS sequence"/>
</dbReference>
<dbReference type="PANTHER" id="PTHR31900:SF33">
    <property type="entry name" value="PROTEIN WITH RNI-LIKE_FBD-LIKE DOMAIN"/>
    <property type="match status" value="1"/>
</dbReference>
<comment type="caution">
    <text evidence="3">The sequence shown here is derived from an EMBL/GenBank/DDBJ whole genome shotgun (WGS) entry which is preliminary data.</text>
</comment>
<evidence type="ECO:0000259" key="2">
    <source>
        <dbReference type="SMART" id="SM00579"/>
    </source>
</evidence>
<dbReference type="SMART" id="SM00256">
    <property type="entry name" value="FBOX"/>
    <property type="match status" value="3"/>
</dbReference>
<dbReference type="SMART" id="SM00579">
    <property type="entry name" value="FBD"/>
    <property type="match status" value="2"/>
</dbReference>
<reference evidence="3" key="1">
    <citation type="submission" date="2019-12" db="EMBL/GenBank/DDBJ databases">
        <title>Genome sequencing and annotation of Brassica cretica.</title>
        <authorList>
            <person name="Studholme D.J."/>
            <person name="Sarris P.F."/>
        </authorList>
    </citation>
    <scope>NUCLEOTIDE SEQUENCE</scope>
    <source>
        <strain evidence="3">PFS-001/15</strain>
        <tissue evidence="3">Leaf</tissue>
    </source>
</reference>
<dbReference type="Gene3D" id="3.80.10.10">
    <property type="entry name" value="Ribonuclease Inhibitor"/>
    <property type="match status" value="2"/>
</dbReference>
<evidence type="ECO:0000259" key="1">
    <source>
        <dbReference type="SMART" id="SM00256"/>
    </source>
</evidence>
<accession>A0A8S9JHU2</accession>
<dbReference type="AlphaFoldDB" id="A0A8S9JHU2"/>
<evidence type="ECO:0008006" key="5">
    <source>
        <dbReference type="Google" id="ProtNLM"/>
    </source>
</evidence>
<sequence length="994" mass="113385">MSERGVTSGCRTEEDMISFLPDHLLCQILSHVPTKTGVMTSVLSTRWRTVWLSTPLLDLHTDDFPSFTALASFISRFLDGSSCLQKLKLALVSGRPIEDISNDFLRFSFNDKRIIQDISNHPAYLMTQWINNAVTRKVQHVDILYHWIVDMMMMPLSIYTCETLVSLKLHNVTLTDSEYVSLPRLKIMHLVDNVCANDAFIGKLISSCPVLEELTVVRNRDTKYDFESICLYLKHEPMPQFPYLIRLDAVLYNSDLGNLPNILQICPNLKSLVLELSNLKKEELLILSSSSVPVCLRSSLEYVEIKTPIKGALAEIEHVKYFLENSAVLKKFKMCFRSGRMNEESNILMELLGSRRCSPSCEVVVQLEDFKEIQVHFNLADLVSELEAKLMSKRGTSGCRTEEDRISLLPDHWLCQILSDVPTKTAVVTSVLSTRWRTIWLSTPVLDLHTHDFPNSYAFASYISRFLYFSKGSSCLHKLKLDLRFGRPIQDISIKVQHLDILLLHPRIVDMMPLSIYTCVTLVSLKLCNVSLAASDFKEIQVHFNLADLVSELEAKLMSKRGTSGCRTEEDRISLLPDHWLCQILSDVPTKTAVVTSVLSTRWRTIWLSTPVLDLHTHDFPNSYAFASYISRFLYFSKGSSCLHKLKLDLRFGRPIQDISIKVQHLDILLLHPRIVDMMPLSIYTCVTLVSLKLCNVSLAASECVSLPRLKIMHLVDNVYANDAFLEKLISSCPVLEDLTVVRHGETDYNLEVLRVHSKSLKSLVVDLDGNSFKYSDEDTGKAVVIDAPRLTYLSLADYQLDKFRDKQARFICQVGTFITMLSTVRDMTLSGTTLQVISLYLKHEPLPQFPYLIRFHAVFYNSDLGKLPNILQSCPNLKSLVLELEEFKVNEVLVLSSSSIPECLRSSLECVEIRTPIRGAVPEIELVKYFLENSAVLKKLKMCLRRGRMNEESNILMELLRLRRCSPSCEVVVQLEELKEGSCESMKRYYNFF</sequence>
<dbReference type="InterPro" id="IPR050232">
    <property type="entry name" value="FBL13/AtMIF1-like"/>
</dbReference>
<organism evidence="3 4">
    <name type="scientific">Brassica cretica</name>
    <name type="common">Mustard</name>
    <dbReference type="NCBI Taxonomy" id="69181"/>
    <lineage>
        <taxon>Eukaryota</taxon>
        <taxon>Viridiplantae</taxon>
        <taxon>Streptophyta</taxon>
        <taxon>Embryophyta</taxon>
        <taxon>Tracheophyta</taxon>
        <taxon>Spermatophyta</taxon>
        <taxon>Magnoliopsida</taxon>
        <taxon>eudicotyledons</taxon>
        <taxon>Gunneridae</taxon>
        <taxon>Pentapetalae</taxon>
        <taxon>rosids</taxon>
        <taxon>malvids</taxon>
        <taxon>Brassicales</taxon>
        <taxon>Brassicaceae</taxon>
        <taxon>Brassiceae</taxon>
        <taxon>Brassica</taxon>
    </lineage>
</organism>
<dbReference type="EMBL" id="QGKW02001660">
    <property type="protein sequence ID" value="KAF2581605.1"/>
    <property type="molecule type" value="Genomic_DNA"/>
</dbReference>
<dbReference type="InterPro" id="IPR055411">
    <property type="entry name" value="LRR_FXL15/At3g58940/PEG3-like"/>
</dbReference>